<evidence type="ECO:0008006" key="3">
    <source>
        <dbReference type="Google" id="ProtNLM"/>
    </source>
</evidence>
<dbReference type="AlphaFoldDB" id="B8HSH4"/>
<dbReference type="STRING" id="395961.Cyan7425_3637"/>
<gene>
    <name evidence="2" type="ordered locus">Cyan7425_3637</name>
</gene>
<reference evidence="2" key="1">
    <citation type="submission" date="2009-01" db="EMBL/GenBank/DDBJ databases">
        <title>Complete sequence of chromosome Cyanothece sp. PCC 7425.</title>
        <authorList>
            <consortium name="US DOE Joint Genome Institute"/>
            <person name="Lucas S."/>
            <person name="Copeland A."/>
            <person name="Lapidus A."/>
            <person name="Glavina del Rio T."/>
            <person name="Dalin E."/>
            <person name="Tice H."/>
            <person name="Bruce D."/>
            <person name="Goodwin L."/>
            <person name="Pitluck S."/>
            <person name="Sims D."/>
            <person name="Meineke L."/>
            <person name="Brettin T."/>
            <person name="Detter J.C."/>
            <person name="Han C."/>
            <person name="Larimer F."/>
            <person name="Land M."/>
            <person name="Hauser L."/>
            <person name="Kyrpides N."/>
            <person name="Ovchinnikova G."/>
            <person name="Liberton M."/>
            <person name="Stoeckel J."/>
            <person name="Banerjee A."/>
            <person name="Singh A."/>
            <person name="Page L."/>
            <person name="Sato H."/>
            <person name="Zhao L."/>
            <person name="Sherman L."/>
            <person name="Pakrasi H."/>
            <person name="Richardson P."/>
        </authorList>
    </citation>
    <scope>NUCLEOTIDE SEQUENCE</scope>
    <source>
        <strain evidence="2">PCC 7425</strain>
    </source>
</reference>
<evidence type="ECO:0000256" key="1">
    <source>
        <dbReference type="SAM" id="SignalP"/>
    </source>
</evidence>
<accession>B8HSH4</accession>
<dbReference type="KEGG" id="cyn:Cyan7425_3637"/>
<proteinExistence type="predicted"/>
<name>B8HSH4_CYAP4</name>
<dbReference type="OrthoDB" id="467574at2"/>
<dbReference type="eggNOG" id="ENOG5033J6Q">
    <property type="taxonomic scope" value="Bacteria"/>
</dbReference>
<feature type="chain" id="PRO_5002871179" description="RSAM-associated Gly-rich repeat protein" evidence="1">
    <location>
        <begin position="25"/>
        <end position="153"/>
    </location>
</feature>
<evidence type="ECO:0000313" key="2">
    <source>
        <dbReference type="EMBL" id="ACL45957.1"/>
    </source>
</evidence>
<protein>
    <recommendedName>
        <fullName evidence="3">RSAM-associated Gly-rich repeat protein</fullName>
    </recommendedName>
</protein>
<dbReference type="NCBIfam" id="TIGR04260">
    <property type="entry name" value="Cyano_gly_rpt"/>
    <property type="match status" value="1"/>
</dbReference>
<organism evidence="2">
    <name type="scientific">Cyanothece sp. (strain PCC 7425 / ATCC 29141)</name>
    <dbReference type="NCBI Taxonomy" id="395961"/>
    <lineage>
        <taxon>Bacteria</taxon>
        <taxon>Bacillati</taxon>
        <taxon>Cyanobacteriota</taxon>
        <taxon>Cyanophyceae</taxon>
        <taxon>Gomontiellales</taxon>
        <taxon>Cyanothecaceae</taxon>
        <taxon>Cyanothece</taxon>
    </lineage>
</organism>
<keyword evidence="1" id="KW-0732">Signal</keyword>
<sequence length="153" mass="16578">MKITNYTGLVGFLLALATLNTAVSAVGAENSPAISMADRLDRLTAILQQRQTEANGQMPDLVQPGGEDLRLAIGWRNGNNNRGWVNTSRAGWGNGTGNRGFVNVNPWRNSSWRNVAPWVNTWPNGGGFYNYHPGWVNGGAAWRNGGGAAWVNR</sequence>
<dbReference type="InterPro" id="IPR026356">
    <property type="entry name" value="GrrA/OscA1_RiPP"/>
</dbReference>
<feature type="signal peptide" evidence="1">
    <location>
        <begin position="1"/>
        <end position="24"/>
    </location>
</feature>
<dbReference type="EMBL" id="CP001344">
    <property type="protein sequence ID" value="ACL45957.1"/>
    <property type="molecule type" value="Genomic_DNA"/>
</dbReference>
<dbReference type="HOGENOM" id="CLU_137826_0_0_3"/>